<dbReference type="Gene3D" id="1.10.443.10">
    <property type="entry name" value="Intergrase catalytic core"/>
    <property type="match status" value="1"/>
</dbReference>
<dbReference type="PANTHER" id="PTHR33050">
    <property type="entry name" value="REVERSE TRANSCRIPTASE DOMAIN-CONTAINING PROTEIN"/>
    <property type="match status" value="1"/>
</dbReference>
<feature type="compositionally biased region" description="Polar residues" evidence="1">
    <location>
        <begin position="219"/>
        <end position="228"/>
    </location>
</feature>
<evidence type="ECO:0000259" key="3">
    <source>
        <dbReference type="PROSITE" id="PS50878"/>
    </source>
</evidence>
<feature type="compositionally biased region" description="Basic and acidic residues" evidence="1">
    <location>
        <begin position="709"/>
        <end position="724"/>
    </location>
</feature>
<feature type="transmembrane region" description="Helical" evidence="2">
    <location>
        <begin position="332"/>
        <end position="354"/>
    </location>
</feature>
<feature type="region of interest" description="Disordered" evidence="1">
    <location>
        <begin position="58"/>
        <end position="82"/>
    </location>
</feature>
<evidence type="ECO:0000256" key="1">
    <source>
        <dbReference type="SAM" id="MobiDB-lite"/>
    </source>
</evidence>
<dbReference type="Proteomes" id="UP001189429">
    <property type="component" value="Unassembled WGS sequence"/>
</dbReference>
<dbReference type="EMBL" id="CAUYUJ010004347">
    <property type="protein sequence ID" value="CAK0809224.1"/>
    <property type="molecule type" value="Genomic_DNA"/>
</dbReference>
<organism evidence="4 5">
    <name type="scientific">Prorocentrum cordatum</name>
    <dbReference type="NCBI Taxonomy" id="2364126"/>
    <lineage>
        <taxon>Eukaryota</taxon>
        <taxon>Sar</taxon>
        <taxon>Alveolata</taxon>
        <taxon>Dinophyceae</taxon>
        <taxon>Prorocentrales</taxon>
        <taxon>Prorocentraceae</taxon>
        <taxon>Prorocentrum</taxon>
    </lineage>
</organism>
<feature type="compositionally biased region" description="Acidic residues" evidence="1">
    <location>
        <begin position="234"/>
        <end position="245"/>
    </location>
</feature>
<feature type="region of interest" description="Disordered" evidence="1">
    <location>
        <begin position="123"/>
        <end position="152"/>
    </location>
</feature>
<evidence type="ECO:0000313" key="5">
    <source>
        <dbReference type="Proteomes" id="UP001189429"/>
    </source>
</evidence>
<keyword evidence="2" id="KW-0812">Transmembrane</keyword>
<dbReference type="Gene3D" id="3.10.10.10">
    <property type="entry name" value="HIV Type 1 Reverse Transcriptase, subunit A, domain 1"/>
    <property type="match status" value="1"/>
</dbReference>
<dbReference type="PROSITE" id="PS50878">
    <property type="entry name" value="RT_POL"/>
    <property type="match status" value="1"/>
</dbReference>
<feature type="region of interest" description="Disordered" evidence="1">
    <location>
        <begin position="219"/>
        <end position="245"/>
    </location>
</feature>
<dbReference type="InterPro" id="IPR013762">
    <property type="entry name" value="Integrase-like_cat_sf"/>
</dbReference>
<dbReference type="SUPFAM" id="SSF56672">
    <property type="entry name" value="DNA/RNA polymerases"/>
    <property type="match status" value="1"/>
</dbReference>
<evidence type="ECO:0000256" key="2">
    <source>
        <dbReference type="SAM" id="Phobius"/>
    </source>
</evidence>
<sequence length="2094" mass="228353">MKADASAIELSPPFVYLDFSAKRRQKCFAASLRLPAELNATLVKFDTGRVRFRLRRRGGGREELGGPRRGVRGRGPRDAGEAEGDWMARFGADGHMCERPGRYFRQPWTLGSQEAVAPVVVFSTSDGSDPNKNGRRYSVKLEPGSGESPDAEHLRRGHILYSAADLQWSSAVEHARTKRAGSPPPRVPPPALRCAGASQCVWQGCEDTLLQLRKQVPELQSQLRQSNPSASTDDGADASDGDSGEDLQAQAAYFEKLATRMPLPLRRLCMRRRLASSVNASTSRQLAAEEIKSFYDLACSTASSADQAQFEATFNELIAGLGELLRAAPNRWLFWFVCGVGFGLATAAALLSAWQAARCRGRMATWAYMPYISGGPRQVCHQRLVLGQVALSVGSLFVIGTPDRYGHAEVYSAGSADVAAVRWTTAFNVLPDGIPPGDVYRFWAGPTVAQRAAFFAAAVPEGVVAVGAADDRGAAGWVADECFDGFRDGDDVPHQAGAGAIGDKDIHQLAAGLRPSDEQEFFARIVVVDARILPVRRNGLGRRGRTWADMFAAATKEDFDKDWSLGGDRAAGWSLEHIISEGNGLGVHHDRIRSLCRPVPDAWETAELLHLAAADEAGILGVQLDGTNLVIVKMLLKRMQTIEVAHLEWAKEAASRGYGGRLSVEEQHALPGPSRGSGQLMIGPELLNVVLVDVEREAQLNTALRKGRKERDAARKKGGDDKRVGPVCRRPTKLFNYGDEPSRAVPRDILPLPRPAVERHRGTDGGLSRTVRQRLGKRESFEMDCDRAVHALNSLYLHQDQPPVGQGADRAVFVSLGQRHCLDRVRDSVVALGPPPPEVTPAEALRKLRVASWCDVDSAVLGSYNLASVSLPSGSPAPAPLEDLWGVGGSDMIRDFVQSRLLPSSEVETRLKNSQVAVPYSDPKLRRVAAFEEFIRALQQRGMVDFSFSAKERVEAFFVHKKNGKLRLVVDCRRSNCHFQDPAPVSLLTGEGLAGLELGEGEELHVGGADLSDAFYHMQLPPDLRSFFCFRAVRAGAVGCTSVNGQAVPPSAMVYPRLSVMPMGWSWALWMCQTVHERIVEQAGASPENRIVDKQVTPDLHRACHSQYVDNFIAVSTDASAVRSLVADAIRALEGRGLVVHEEEYSGEDKVAQVLGWQIDGSRGRAAATPLRLWRARLAIRAVLRRGRCSGRDLERLLGHLVFLSLVRREGLSLFWSCYAFVRKNYTQEERLWASVRRELSLWDGLAPLLWRDLRAGWSDEVVAVDASEWGLGACAAQCGGSLARSVGRTSERWRWGRVGAAMGPRRHALDHARKAEAAAALAGEAREAAPWIAAANDVPGPECAPPQPPSAGSGVLDSSGDVFGFGRVKRVVDFPEVPREMIELRWSVVGRFPWRRKGGSIAVYEARATLYGFRHLLRSSRNLGKHVVVLGDSQSTAGAVTRFRSDSRSMMRVTQAIAALSLVTGSALHYRRLPSEWNVADSPSRGLWAPAAPSPLDFSKHAPAGQTRADLDRRSDGAAGGACGLAGLAAGQTGGHPRGHDGEPLYVSTGPRKRQTVADAAARRRASAVTAGGLTVLESASVRPRTRQKYQSRFAEFLAWLAAPVATSEAGVDQQLVGWLDALYLNGENLGSAQWGFAAVTFFTGLQKSAGALMPRSRRALQGFRRCCPPQSRLPLPREVVALIANELVRSGKLPCAVAIILIFELYLRPGEIFHVRGVDLIPPVPGVASAPCWAITLRAREVGRSSETNEFDESMRLDLERHAPLGPALKALCQGQSPRSPIFGFALKDLVTAVSGVVRSLKLDAYLGDVHLHQLRHGGASHDSAGGFRSLEDVRRRGRWRSWASVRRYEKGSRIGQVLLKLPEDLRAHALSCERSMVRFFLEVFSGSGRLGQAVAKEGVNVLLWDVELGADYDLRLARNRSLIRGWIRSGNVVGVRVGNLLMFFSVAVMRDTMLLGIPATLENPARSRIWICPAMQRLQKSSKINFTVTDFCMWGAQWRKSTGFLSTGLCMDALAEARCLGAKRGLCKRSGLPHIPIQGKNDKGVFWSKIAEPYPPGLCKALASIYYNAWASSKAELFNKMVFAAPSGPDC</sequence>
<proteinExistence type="predicted"/>
<feature type="region of interest" description="Disordered" evidence="1">
    <location>
        <begin position="1495"/>
        <end position="1517"/>
    </location>
</feature>
<dbReference type="InterPro" id="IPR043128">
    <property type="entry name" value="Rev_trsase/Diguanyl_cyclase"/>
</dbReference>
<feature type="region of interest" description="Disordered" evidence="1">
    <location>
        <begin position="703"/>
        <end position="740"/>
    </location>
</feature>
<accession>A0ABN9QU82</accession>
<dbReference type="InterPro" id="IPR052055">
    <property type="entry name" value="Hepadnavirus_pol/RT"/>
</dbReference>
<name>A0ABN9QU82_9DINO</name>
<dbReference type="Gene3D" id="3.30.70.270">
    <property type="match status" value="1"/>
</dbReference>
<protein>
    <recommendedName>
        <fullName evidence="3">Reverse transcriptase domain-containing protein</fullName>
    </recommendedName>
</protein>
<keyword evidence="5" id="KW-1185">Reference proteome</keyword>
<evidence type="ECO:0000313" key="4">
    <source>
        <dbReference type="EMBL" id="CAK0809224.1"/>
    </source>
</evidence>
<feature type="region of interest" description="Disordered" evidence="1">
    <location>
        <begin position="1531"/>
        <end position="1555"/>
    </location>
</feature>
<keyword evidence="2" id="KW-1133">Transmembrane helix</keyword>
<dbReference type="InterPro" id="IPR000477">
    <property type="entry name" value="RT_dom"/>
</dbReference>
<comment type="caution">
    <text evidence="4">The sequence shown here is derived from an EMBL/GenBank/DDBJ whole genome shotgun (WGS) entry which is preliminary data.</text>
</comment>
<feature type="domain" description="Reverse transcriptase" evidence="3">
    <location>
        <begin position="940"/>
        <end position="1159"/>
    </location>
</feature>
<gene>
    <name evidence="4" type="ORF">PCOR1329_LOCUS14534</name>
</gene>
<keyword evidence="2" id="KW-0472">Membrane</keyword>
<reference evidence="4" key="1">
    <citation type="submission" date="2023-10" db="EMBL/GenBank/DDBJ databases">
        <authorList>
            <person name="Chen Y."/>
            <person name="Shah S."/>
            <person name="Dougan E. K."/>
            <person name="Thang M."/>
            <person name="Chan C."/>
        </authorList>
    </citation>
    <scope>NUCLEOTIDE SEQUENCE [LARGE SCALE GENOMIC DNA]</scope>
</reference>
<dbReference type="InterPro" id="IPR043502">
    <property type="entry name" value="DNA/RNA_pol_sf"/>
</dbReference>
<dbReference type="PANTHER" id="PTHR33050:SF7">
    <property type="entry name" value="RIBONUCLEASE H"/>
    <property type="match status" value="1"/>
</dbReference>